<dbReference type="Pfam" id="PF00106">
    <property type="entry name" value="adh_short"/>
    <property type="match status" value="1"/>
</dbReference>
<evidence type="ECO:0000313" key="3">
    <source>
        <dbReference type="RefSeq" id="XP_047737600.1"/>
    </source>
</evidence>
<evidence type="ECO:0000256" key="1">
    <source>
        <dbReference type="SAM" id="MobiDB-lite"/>
    </source>
</evidence>
<dbReference type="GO" id="GO:0008202">
    <property type="term" value="P:steroid metabolic process"/>
    <property type="evidence" value="ECO:0007669"/>
    <property type="project" value="TreeGrafter"/>
</dbReference>
<sequence length="172" mass="18386">MQAVYADVSETASNRSDNPIPPLVVVTGCDRGVGLWVAVASLQWGFKVLAGVLDQTSPGAQQLLARGAQVTQLDVTRSDDVTRLLGDVMALEDLGDAHLACLVNNAGVLAYAPLEWQRAAHVQHQLRVNLEGLVMVTAALLPLLRRNKGLQHSQDPSTLRTPALSGPQHSQD</sequence>
<evidence type="ECO:0000313" key="2">
    <source>
        <dbReference type="Proteomes" id="UP000694843"/>
    </source>
</evidence>
<feature type="region of interest" description="Disordered" evidence="1">
    <location>
        <begin position="151"/>
        <end position="172"/>
    </location>
</feature>
<dbReference type="PANTHER" id="PTHR43313:SF36">
    <property type="entry name" value="D-BETA-HYDROXYBUTYRATE DEHYDROGENASE, MITOCHONDRIAL"/>
    <property type="match status" value="1"/>
</dbReference>
<dbReference type="SUPFAM" id="SSF51735">
    <property type="entry name" value="NAD(P)-binding Rossmann-fold domains"/>
    <property type="match status" value="1"/>
</dbReference>
<dbReference type="GeneID" id="125178272"/>
<proteinExistence type="predicted"/>
<name>A0A979FKR9_HYAAZ</name>
<dbReference type="Gene3D" id="3.40.50.720">
    <property type="entry name" value="NAD(P)-binding Rossmann-like Domain"/>
    <property type="match status" value="1"/>
</dbReference>
<dbReference type="InterPro" id="IPR036291">
    <property type="entry name" value="NAD(P)-bd_dom_sf"/>
</dbReference>
<dbReference type="InterPro" id="IPR002347">
    <property type="entry name" value="SDR_fam"/>
</dbReference>
<dbReference type="OrthoDB" id="294295at2759"/>
<feature type="compositionally biased region" description="Polar residues" evidence="1">
    <location>
        <begin position="151"/>
        <end position="160"/>
    </location>
</feature>
<dbReference type="GO" id="GO:0016491">
    <property type="term" value="F:oxidoreductase activity"/>
    <property type="evidence" value="ECO:0007669"/>
    <property type="project" value="TreeGrafter"/>
</dbReference>
<dbReference type="AlphaFoldDB" id="A0A979FKR9"/>
<dbReference type="PANTHER" id="PTHR43313">
    <property type="entry name" value="SHORT-CHAIN DEHYDROGENASE/REDUCTASE FAMILY 9C"/>
    <property type="match status" value="1"/>
</dbReference>
<dbReference type="KEGG" id="hazt:125178272"/>
<gene>
    <name evidence="3" type="primary">LOC125178272</name>
</gene>
<protein>
    <submittedName>
        <fullName evidence="3">Estradiol 17-beta-dehydrogenase 2-like</fullName>
    </submittedName>
</protein>
<accession>A0A979FKR9</accession>
<dbReference type="RefSeq" id="XP_047737600.1">
    <property type="nucleotide sequence ID" value="XM_047881644.1"/>
</dbReference>
<dbReference type="Proteomes" id="UP000694843">
    <property type="component" value="Unplaced"/>
</dbReference>
<organism evidence="2 3">
    <name type="scientific">Hyalella azteca</name>
    <name type="common">Amphipod</name>
    <dbReference type="NCBI Taxonomy" id="294128"/>
    <lineage>
        <taxon>Eukaryota</taxon>
        <taxon>Metazoa</taxon>
        <taxon>Ecdysozoa</taxon>
        <taxon>Arthropoda</taxon>
        <taxon>Crustacea</taxon>
        <taxon>Multicrustacea</taxon>
        <taxon>Malacostraca</taxon>
        <taxon>Eumalacostraca</taxon>
        <taxon>Peracarida</taxon>
        <taxon>Amphipoda</taxon>
        <taxon>Senticaudata</taxon>
        <taxon>Talitrida</taxon>
        <taxon>Talitroidea</taxon>
        <taxon>Hyalellidae</taxon>
        <taxon>Hyalella</taxon>
    </lineage>
</organism>
<reference evidence="3" key="1">
    <citation type="submission" date="2025-08" db="UniProtKB">
        <authorList>
            <consortium name="RefSeq"/>
        </authorList>
    </citation>
    <scope>IDENTIFICATION</scope>
    <source>
        <tissue evidence="3">Whole organism</tissue>
    </source>
</reference>
<keyword evidence="2" id="KW-1185">Reference proteome</keyword>